<comment type="caution">
    <text evidence="5">The sequence shown here is derived from an EMBL/GenBank/DDBJ whole genome shotgun (WGS) entry which is preliminary data.</text>
</comment>
<dbReference type="InterPro" id="IPR020845">
    <property type="entry name" value="AMP-binding_CS"/>
</dbReference>
<reference evidence="5" key="1">
    <citation type="submission" date="2021-04" db="EMBL/GenBank/DDBJ databases">
        <title>Genome based classification of Actinospica acidithermotolerans sp. nov., an actinobacterium isolated from an Indonesian hot spring.</title>
        <authorList>
            <person name="Kusuma A.B."/>
            <person name="Putra K.E."/>
            <person name="Nafisah S."/>
            <person name="Loh J."/>
            <person name="Nouioui I."/>
            <person name="Goodfellow M."/>
        </authorList>
    </citation>
    <scope>NUCLEOTIDE SEQUENCE</scope>
    <source>
        <strain evidence="5">CSCA 57</strain>
    </source>
</reference>
<dbReference type="RefSeq" id="WP_212529403.1">
    <property type="nucleotide sequence ID" value="NZ_JAGSOG010000074.1"/>
</dbReference>
<dbReference type="Gene3D" id="3.30.300.30">
    <property type="match status" value="1"/>
</dbReference>
<dbReference type="InterPro" id="IPR025110">
    <property type="entry name" value="AMP-bd_C"/>
</dbReference>
<dbReference type="GO" id="GO:0003824">
    <property type="term" value="F:catalytic activity"/>
    <property type="evidence" value="ECO:0007669"/>
    <property type="project" value="InterPro"/>
</dbReference>
<dbReference type="SMART" id="SM01294">
    <property type="entry name" value="PKS_PP_betabranch"/>
    <property type="match status" value="1"/>
</dbReference>
<gene>
    <name evidence="5" type="ORF">KDL01_16560</name>
</gene>
<dbReference type="SMART" id="SM00823">
    <property type="entry name" value="PKS_PP"/>
    <property type="match status" value="1"/>
</dbReference>
<dbReference type="InterPro" id="IPR001242">
    <property type="entry name" value="Condensation_dom"/>
</dbReference>
<dbReference type="NCBIfam" id="TIGR01733">
    <property type="entry name" value="AA-adenyl-dom"/>
    <property type="match status" value="1"/>
</dbReference>
<dbReference type="SUPFAM" id="SSF47336">
    <property type="entry name" value="ACP-like"/>
    <property type="match status" value="1"/>
</dbReference>
<dbReference type="InterPro" id="IPR020806">
    <property type="entry name" value="PKS_PP-bd"/>
</dbReference>
<feature type="domain" description="Carrier" evidence="4">
    <location>
        <begin position="520"/>
        <end position="596"/>
    </location>
</feature>
<dbReference type="GO" id="GO:0044550">
    <property type="term" value="P:secondary metabolite biosynthetic process"/>
    <property type="evidence" value="ECO:0007669"/>
    <property type="project" value="TreeGrafter"/>
</dbReference>
<keyword evidence="3" id="KW-0597">Phosphoprotein</keyword>
<dbReference type="AlphaFoldDB" id="A0A941ENE5"/>
<dbReference type="PROSITE" id="PS50075">
    <property type="entry name" value="CARRIER"/>
    <property type="match status" value="1"/>
</dbReference>
<dbReference type="PROSITE" id="PS00455">
    <property type="entry name" value="AMP_BINDING"/>
    <property type="match status" value="1"/>
</dbReference>
<dbReference type="InterPro" id="IPR042099">
    <property type="entry name" value="ANL_N_sf"/>
</dbReference>
<dbReference type="GO" id="GO:0005737">
    <property type="term" value="C:cytoplasm"/>
    <property type="evidence" value="ECO:0007669"/>
    <property type="project" value="TreeGrafter"/>
</dbReference>
<dbReference type="SUPFAM" id="SSF56801">
    <property type="entry name" value="Acetyl-CoA synthetase-like"/>
    <property type="match status" value="1"/>
</dbReference>
<protein>
    <submittedName>
        <fullName evidence="5">Amino acid adenylation domain-containing protein</fullName>
    </submittedName>
</protein>
<evidence type="ECO:0000313" key="5">
    <source>
        <dbReference type="EMBL" id="MBR7834887.1"/>
    </source>
</evidence>
<dbReference type="Pfam" id="PF13193">
    <property type="entry name" value="AMP-binding_C"/>
    <property type="match status" value="1"/>
</dbReference>
<evidence type="ECO:0000259" key="4">
    <source>
        <dbReference type="PROSITE" id="PS50075"/>
    </source>
</evidence>
<proteinExistence type="predicted"/>
<dbReference type="Pfam" id="PF00668">
    <property type="entry name" value="Condensation"/>
    <property type="match status" value="1"/>
</dbReference>
<dbReference type="SUPFAM" id="SSF52777">
    <property type="entry name" value="CoA-dependent acyltransferases"/>
    <property type="match status" value="2"/>
</dbReference>
<dbReference type="PANTHER" id="PTHR45527:SF1">
    <property type="entry name" value="FATTY ACID SYNTHASE"/>
    <property type="match status" value="1"/>
</dbReference>
<dbReference type="InterPro" id="IPR023213">
    <property type="entry name" value="CAT-like_dom_sf"/>
</dbReference>
<dbReference type="Gene3D" id="3.30.559.30">
    <property type="entry name" value="Nonribosomal peptide synthetase, condensation domain"/>
    <property type="match status" value="1"/>
</dbReference>
<evidence type="ECO:0000256" key="3">
    <source>
        <dbReference type="ARBA" id="ARBA00022553"/>
    </source>
</evidence>
<dbReference type="InterPro" id="IPR000873">
    <property type="entry name" value="AMP-dep_synth/lig_dom"/>
</dbReference>
<dbReference type="GO" id="GO:0008610">
    <property type="term" value="P:lipid biosynthetic process"/>
    <property type="evidence" value="ECO:0007669"/>
    <property type="project" value="UniProtKB-ARBA"/>
</dbReference>
<comment type="cofactor">
    <cofactor evidence="1">
        <name>pantetheine 4'-phosphate</name>
        <dbReference type="ChEBI" id="CHEBI:47942"/>
    </cofactor>
</comment>
<dbReference type="EMBL" id="JAGSOG010000074">
    <property type="protein sequence ID" value="MBR7834887.1"/>
    <property type="molecule type" value="Genomic_DNA"/>
</dbReference>
<dbReference type="PANTHER" id="PTHR45527">
    <property type="entry name" value="NONRIBOSOMAL PEPTIDE SYNTHETASE"/>
    <property type="match status" value="1"/>
</dbReference>
<dbReference type="Gene3D" id="3.40.50.12780">
    <property type="entry name" value="N-terminal domain of ligase-like"/>
    <property type="match status" value="1"/>
</dbReference>
<dbReference type="InterPro" id="IPR045851">
    <property type="entry name" value="AMP-bd_C_sf"/>
</dbReference>
<evidence type="ECO:0000256" key="2">
    <source>
        <dbReference type="ARBA" id="ARBA00022450"/>
    </source>
</evidence>
<dbReference type="InterPro" id="IPR036736">
    <property type="entry name" value="ACP-like_sf"/>
</dbReference>
<name>A0A941ENE5_9ACTN</name>
<dbReference type="Gene3D" id="3.30.559.10">
    <property type="entry name" value="Chloramphenicol acetyltransferase-like domain"/>
    <property type="match status" value="1"/>
</dbReference>
<evidence type="ECO:0000256" key="1">
    <source>
        <dbReference type="ARBA" id="ARBA00001957"/>
    </source>
</evidence>
<dbReference type="GO" id="GO:0043041">
    <property type="term" value="P:amino acid activation for nonribosomal peptide biosynthetic process"/>
    <property type="evidence" value="ECO:0007669"/>
    <property type="project" value="TreeGrafter"/>
</dbReference>
<sequence length="1026" mass="109069">MPNVCTGLLERALAHPEAVALRSQQMNTTYAQLCAQALAVRRELHAAGVGPGSRVAVAMPSGPGFAAVIVAVASLGATYVPLDLNHASERSGAIITHARCAVVVHGGSTGGWSPPPGPVLLDAASAAQHAAPGWGLTLEDLVEPGPGHPLYIMYTSGSTGSPKGVLVPHEAVSQLIESAGRCMTLEPGLVWAATHSPAFDFSVWELWGALLTGGTVSFAAREQILDPAALAGFVRAEDIGVFSQTPSSFRRIAESPELLAAAENLRYIVFGGEALQSDTVRTWTDRNGFSRPELVNMYGITETTVHTTWRILDREALGTPVCPIGAALPGRSVLVCDQDGVPVPSGSVGELFVGGAGLALGYLDDPELSAQRFVTLATARGPERFYRSGDLGYEDQQGDLHYRGRADRQVKIRGHRIALEEVEAAARRLDAVADAVVLAARRPGEDEQSLVAHLVPAAAGPLDLAACALALRAVLPGFMVPARLTEIPALPLNRNGKIDTDRLPDPWAASDASACGAAGAYQGDAQAAIRATFAQVLLMDPAEVGSDTDFFLLGGDSIMALRVFVEAPWLRERLTLLDLYQYPTVKELAEAWAGASASAPDGGGRAEPDAPAEAFALTRAQETLLFEWFGSDYRLYQDGMLVRALLPVDLPTLARHARALGEAHPAARLRFDLDAIGAEVRVQPRADVPVVVADDSALPLEAAMDTARDWMRQSCATPFDLAGAPPLRIRVAKLEDGSFVLTVVVHHVVCDGWSLNVLFSDLIDVARGTRTVEEIASSSPDHVRILRALPELERDDIAAVRAAKGPEQLAHLLSAGAAAAPDPQPRSASREEVAVEIDEETASAAAAFAQKARVPVKSVYVAAHLRAAGTAYGRSLVSCIPISGRPDLPGADRCIGYFVRPRLIVVPDDPENTALGFVQEVWAAERELMRTRLVPLADQLGTRGELPVRVHMNFVDFHVLESAADALLGVETYDETGFPLTVDVKMRRTRGGRKSPPLLAVSGLLPRSRLEHVAQEHVAALRALVG</sequence>
<dbReference type="InterPro" id="IPR009081">
    <property type="entry name" value="PP-bd_ACP"/>
</dbReference>
<dbReference type="Pfam" id="PF00501">
    <property type="entry name" value="AMP-binding"/>
    <property type="match status" value="1"/>
</dbReference>
<dbReference type="GO" id="GO:0031177">
    <property type="term" value="F:phosphopantetheine binding"/>
    <property type="evidence" value="ECO:0007669"/>
    <property type="project" value="InterPro"/>
</dbReference>
<evidence type="ECO:0000313" key="6">
    <source>
        <dbReference type="Proteomes" id="UP000675781"/>
    </source>
</evidence>
<dbReference type="Gene3D" id="1.10.1200.10">
    <property type="entry name" value="ACP-like"/>
    <property type="match status" value="1"/>
</dbReference>
<keyword evidence="6" id="KW-1185">Reference proteome</keyword>
<organism evidence="5 6">
    <name type="scientific">Actinospica durhamensis</name>
    <dbReference type="NCBI Taxonomy" id="1508375"/>
    <lineage>
        <taxon>Bacteria</taxon>
        <taxon>Bacillati</taxon>
        <taxon>Actinomycetota</taxon>
        <taxon>Actinomycetes</taxon>
        <taxon>Catenulisporales</taxon>
        <taxon>Actinospicaceae</taxon>
        <taxon>Actinospica</taxon>
    </lineage>
</organism>
<dbReference type="Proteomes" id="UP000675781">
    <property type="component" value="Unassembled WGS sequence"/>
</dbReference>
<keyword evidence="2" id="KW-0596">Phosphopantetheine</keyword>
<dbReference type="InterPro" id="IPR010071">
    <property type="entry name" value="AA_adenyl_dom"/>
</dbReference>
<accession>A0A941ENE5</accession>
<dbReference type="Pfam" id="PF00550">
    <property type="entry name" value="PP-binding"/>
    <property type="match status" value="1"/>
</dbReference>